<dbReference type="AlphaFoldDB" id="A0AA86TXA1"/>
<protein>
    <recommendedName>
        <fullName evidence="6">MSP domain-containing protein</fullName>
    </recommendedName>
</protein>
<evidence type="ECO:0000313" key="5">
    <source>
        <dbReference type="Proteomes" id="UP001642409"/>
    </source>
</evidence>
<sequence length="229" mass="26473">MSLPFNLTQEYPIYRDTDSSLQIIVNNTSDETLLFKVLTSKQMAQNLLLNQIIFPVRPRSFEKLFASYKTPCREPTPRIVFQSIIIGDQDPVLFDTLQDTRKRAWESQVSTCKENGAYFELQMPINFIDGQKPNHQNPELKNLQLKDKLRDMQEKIAKKEAEISKIENEVFSQLKILNRDQAIISQGQNKIKQSKNKLQNSKSFGNIKYTHTLGFVAIVLGVVLGYKFR</sequence>
<keyword evidence="2" id="KW-1133">Transmembrane helix</keyword>
<proteinExistence type="predicted"/>
<keyword evidence="5" id="KW-1185">Reference proteome</keyword>
<accession>A0AA86TXA1</accession>
<organism evidence="3">
    <name type="scientific">Hexamita inflata</name>
    <dbReference type="NCBI Taxonomy" id="28002"/>
    <lineage>
        <taxon>Eukaryota</taxon>
        <taxon>Metamonada</taxon>
        <taxon>Diplomonadida</taxon>
        <taxon>Hexamitidae</taxon>
        <taxon>Hexamitinae</taxon>
        <taxon>Hexamita</taxon>
    </lineage>
</organism>
<gene>
    <name evidence="3" type="ORF">HINF_LOCUS19979</name>
    <name evidence="4" type="ORF">HINF_LOCUS74401</name>
</gene>
<evidence type="ECO:0008006" key="6">
    <source>
        <dbReference type="Google" id="ProtNLM"/>
    </source>
</evidence>
<reference evidence="3" key="1">
    <citation type="submission" date="2023-06" db="EMBL/GenBank/DDBJ databases">
        <authorList>
            <person name="Kurt Z."/>
        </authorList>
    </citation>
    <scope>NUCLEOTIDE SEQUENCE</scope>
</reference>
<comment type="caution">
    <text evidence="3">The sequence shown here is derived from an EMBL/GenBank/DDBJ whole genome shotgun (WGS) entry which is preliminary data.</text>
</comment>
<dbReference type="Proteomes" id="UP001642409">
    <property type="component" value="Unassembled WGS sequence"/>
</dbReference>
<reference evidence="4 5" key="2">
    <citation type="submission" date="2024-07" db="EMBL/GenBank/DDBJ databases">
        <authorList>
            <person name="Akdeniz Z."/>
        </authorList>
    </citation>
    <scope>NUCLEOTIDE SEQUENCE [LARGE SCALE GENOMIC DNA]</scope>
</reference>
<dbReference type="EMBL" id="CATOUU010000515">
    <property type="protein sequence ID" value="CAI9932334.1"/>
    <property type="molecule type" value="Genomic_DNA"/>
</dbReference>
<keyword evidence="2" id="KW-0812">Transmembrane</keyword>
<dbReference type="EMBL" id="CAXDID020000632">
    <property type="protein sequence ID" value="CAL6107244.1"/>
    <property type="molecule type" value="Genomic_DNA"/>
</dbReference>
<evidence type="ECO:0000256" key="2">
    <source>
        <dbReference type="SAM" id="Phobius"/>
    </source>
</evidence>
<name>A0AA86TXA1_9EUKA</name>
<keyword evidence="1" id="KW-0175">Coiled coil</keyword>
<feature type="coiled-coil region" evidence="1">
    <location>
        <begin position="142"/>
        <end position="169"/>
    </location>
</feature>
<keyword evidence="2" id="KW-0472">Membrane</keyword>
<evidence type="ECO:0000313" key="4">
    <source>
        <dbReference type="EMBL" id="CAL6107244.1"/>
    </source>
</evidence>
<evidence type="ECO:0000313" key="3">
    <source>
        <dbReference type="EMBL" id="CAI9932334.1"/>
    </source>
</evidence>
<feature type="transmembrane region" description="Helical" evidence="2">
    <location>
        <begin position="209"/>
        <end position="228"/>
    </location>
</feature>
<evidence type="ECO:0000256" key="1">
    <source>
        <dbReference type="SAM" id="Coils"/>
    </source>
</evidence>